<comment type="caution">
    <text evidence="1">The sequence shown here is derived from an EMBL/GenBank/DDBJ whole genome shotgun (WGS) entry which is preliminary data.</text>
</comment>
<dbReference type="AlphaFoldDB" id="A0A8S3Z3I9"/>
<dbReference type="PANTHER" id="PTHR10974">
    <property type="entry name" value="FI08016P-RELATED"/>
    <property type="match status" value="1"/>
</dbReference>
<dbReference type="InterPro" id="IPR004245">
    <property type="entry name" value="DUF229"/>
</dbReference>
<protein>
    <submittedName>
        <fullName evidence="1">Uncharacterized protein</fullName>
    </submittedName>
</protein>
<dbReference type="SUPFAM" id="SSF53649">
    <property type="entry name" value="Alkaline phosphatase-like"/>
    <property type="match status" value="1"/>
</dbReference>
<accession>A0A8S3Z3I9</accession>
<dbReference type="Pfam" id="PF02995">
    <property type="entry name" value="DUF229"/>
    <property type="match status" value="1"/>
</dbReference>
<dbReference type="FunFam" id="3.40.720.10:FF:000017">
    <property type="entry name" value="Predicted protein"/>
    <property type="match status" value="1"/>
</dbReference>
<dbReference type="Gene3D" id="3.40.720.10">
    <property type="entry name" value="Alkaline Phosphatase, subunit A"/>
    <property type="match status" value="1"/>
</dbReference>
<evidence type="ECO:0000313" key="1">
    <source>
        <dbReference type="EMBL" id="CAG5122888.1"/>
    </source>
</evidence>
<evidence type="ECO:0000313" key="2">
    <source>
        <dbReference type="Proteomes" id="UP000678393"/>
    </source>
</evidence>
<gene>
    <name evidence="1" type="ORF">CUNI_LOCUS8446</name>
</gene>
<sequence>MNISDGAPLVSDFFNISCWDSRNKSYENIHAGIHVNNTIRERLRANKPPANGLGLSIALLGFDSMSRMSWLRRMPRTREFLVKELKAIELEGYNILGDGTPAALFPILTGKLEQELPEARRKFKGAKPVDDFPWLWRNFSKYGYVTSWADSQIAIAPFNYRLLGFEHSPADYFMRPFYLAADPLYKTFSPHCHGSEPRHMVWFNWIRDIFYMYKDDPKFLVHFYTALSHDDNNLITMADDDLRTLLYNLENGGFLNNTLLIVMADHGARFDTVRRTLSGKIEERMPYVSLRFPRWFEIKYPHLIKNIRTNVHRLTTPFDLHETFKDFLRFDGAGKGDVKNRGISLFKEIPKSRTCAHADVAPHWCACLKWQSVPETDPNARRALQTALEALNNFTEPYRSDCALLSIGNITTLSKMFASDEVLKFKRTKDDRGLRPVMSDRFTKVDKIIYQLTFFTQPGDGEFEITLEHVLASNVMQLNSKSISRINKYGNDPACVLNKNREIRQYCYCKSNLL</sequence>
<proteinExistence type="predicted"/>
<dbReference type="PANTHER" id="PTHR10974:SF73">
    <property type="entry name" value="FI21235P1"/>
    <property type="match status" value="1"/>
</dbReference>
<keyword evidence="2" id="KW-1185">Reference proteome</keyword>
<dbReference type="EMBL" id="CAJHNH020001387">
    <property type="protein sequence ID" value="CAG5122888.1"/>
    <property type="molecule type" value="Genomic_DNA"/>
</dbReference>
<dbReference type="Proteomes" id="UP000678393">
    <property type="component" value="Unassembled WGS sequence"/>
</dbReference>
<dbReference type="GO" id="GO:0005615">
    <property type="term" value="C:extracellular space"/>
    <property type="evidence" value="ECO:0007669"/>
    <property type="project" value="TreeGrafter"/>
</dbReference>
<organism evidence="1 2">
    <name type="scientific">Candidula unifasciata</name>
    <dbReference type="NCBI Taxonomy" id="100452"/>
    <lineage>
        <taxon>Eukaryota</taxon>
        <taxon>Metazoa</taxon>
        <taxon>Spiralia</taxon>
        <taxon>Lophotrochozoa</taxon>
        <taxon>Mollusca</taxon>
        <taxon>Gastropoda</taxon>
        <taxon>Heterobranchia</taxon>
        <taxon>Euthyneura</taxon>
        <taxon>Panpulmonata</taxon>
        <taxon>Eupulmonata</taxon>
        <taxon>Stylommatophora</taxon>
        <taxon>Helicina</taxon>
        <taxon>Helicoidea</taxon>
        <taxon>Geomitridae</taxon>
        <taxon>Candidula</taxon>
    </lineage>
</organism>
<dbReference type="InterPro" id="IPR017850">
    <property type="entry name" value="Alkaline_phosphatase_core_sf"/>
</dbReference>
<dbReference type="OrthoDB" id="413313at2759"/>
<reference evidence="1" key="1">
    <citation type="submission" date="2021-04" db="EMBL/GenBank/DDBJ databases">
        <authorList>
            <consortium name="Molecular Ecology Group"/>
        </authorList>
    </citation>
    <scope>NUCLEOTIDE SEQUENCE</scope>
</reference>
<name>A0A8S3Z3I9_9EUPU</name>
<dbReference type="CDD" id="cd16021">
    <property type="entry name" value="ALP_like"/>
    <property type="match status" value="1"/>
</dbReference>